<dbReference type="RefSeq" id="WP_185738734.1">
    <property type="nucleotide sequence ID" value="NZ_UYIN01000011.1"/>
</dbReference>
<keyword evidence="3" id="KW-1185">Reference proteome</keyword>
<dbReference type="Proteomes" id="UP000277570">
    <property type="component" value="Unassembled WGS sequence"/>
</dbReference>
<sequence length="81" mass="9518">MNLYKILKNRINAELKKEENEREFTEISSTLDIFLAGGKITVEQYTELSELIAYFYKQDLSTSKVFLFCLFLHESRCNIGK</sequence>
<comment type="caution">
    <text evidence="2">The sequence shown here is derived from an EMBL/GenBank/DDBJ whole genome shotgun (WGS) entry which is preliminary data.</text>
</comment>
<gene>
    <name evidence="2" type="ORF">NCTC10913_02788</name>
</gene>
<evidence type="ECO:0000313" key="2">
    <source>
        <dbReference type="EMBL" id="VDG72466.1"/>
    </source>
</evidence>
<protein>
    <submittedName>
        <fullName evidence="2">Uncharacterized protein</fullName>
    </submittedName>
</protein>
<reference evidence="2 3" key="1">
    <citation type="submission" date="2018-11" db="EMBL/GenBank/DDBJ databases">
        <authorList>
            <consortium name="Pathogen Informatics"/>
        </authorList>
    </citation>
    <scope>NUCLEOTIDE SEQUENCE [LARGE SCALE GENOMIC DNA]</scope>
    <source>
        <strain evidence="2 3">NCTC10913</strain>
    </source>
</reference>
<evidence type="ECO:0000256" key="1">
    <source>
        <dbReference type="SAM" id="Coils"/>
    </source>
</evidence>
<proteinExistence type="predicted"/>
<feature type="coiled-coil region" evidence="1">
    <location>
        <begin position="1"/>
        <end position="28"/>
    </location>
</feature>
<keyword evidence="1" id="KW-0175">Coiled coil</keyword>
<name>A0ABY6SVY0_9CLOT</name>
<dbReference type="EMBL" id="UYIN01000011">
    <property type="protein sequence ID" value="VDG72466.1"/>
    <property type="molecule type" value="Genomic_DNA"/>
</dbReference>
<accession>A0ABY6SVY0</accession>
<evidence type="ECO:0000313" key="3">
    <source>
        <dbReference type="Proteomes" id="UP000277570"/>
    </source>
</evidence>
<organism evidence="2 3">
    <name type="scientific">Clostridium carnis</name>
    <dbReference type="NCBI Taxonomy" id="1530"/>
    <lineage>
        <taxon>Bacteria</taxon>
        <taxon>Bacillati</taxon>
        <taxon>Bacillota</taxon>
        <taxon>Clostridia</taxon>
        <taxon>Eubacteriales</taxon>
        <taxon>Clostridiaceae</taxon>
        <taxon>Clostridium</taxon>
    </lineage>
</organism>